<evidence type="ECO:0000256" key="2">
    <source>
        <dbReference type="ARBA" id="ARBA00061366"/>
    </source>
</evidence>
<gene>
    <name evidence="4" type="primary">yafQ</name>
    <name evidence="4" type="ORF">JGUZn3_19890</name>
</gene>
<dbReference type="GO" id="GO:0006415">
    <property type="term" value="P:translational termination"/>
    <property type="evidence" value="ECO:0007669"/>
    <property type="project" value="TreeGrafter"/>
</dbReference>
<dbReference type="SUPFAM" id="SSF143011">
    <property type="entry name" value="RelE-like"/>
    <property type="match status" value="1"/>
</dbReference>
<dbReference type="InterPro" id="IPR007712">
    <property type="entry name" value="RelE/ParE_toxin"/>
</dbReference>
<accession>A0A7H1NTT4</accession>
<dbReference type="PIRSF" id="PIRSF006156">
    <property type="entry name" value="YafQ"/>
    <property type="match status" value="1"/>
</dbReference>
<evidence type="ECO:0000256" key="3">
    <source>
        <dbReference type="PIRSR" id="PIRSR006156-1"/>
    </source>
</evidence>
<dbReference type="Proteomes" id="UP000516349">
    <property type="component" value="Chromosome"/>
</dbReference>
<dbReference type="RefSeq" id="WP_203413376.1">
    <property type="nucleotide sequence ID" value="NZ_CP060244.1"/>
</dbReference>
<dbReference type="GO" id="GO:0016787">
    <property type="term" value="F:hydrolase activity"/>
    <property type="evidence" value="ECO:0007669"/>
    <property type="project" value="UniProtKB-KW"/>
</dbReference>
<dbReference type="FunFam" id="3.30.2310.20:FF:000003">
    <property type="entry name" value="Type II toxin-antitoxin system YafQ family toxin"/>
    <property type="match status" value="1"/>
</dbReference>
<reference evidence="4 5" key="1">
    <citation type="submission" date="2020-08" db="EMBL/GenBank/DDBJ databases">
        <title>Complete genome sequence of Entomobacter blattae G55GP.</title>
        <authorList>
            <person name="Poehlein A."/>
            <person name="Guzman J."/>
            <person name="Daniel R."/>
            <person name="Vilcinskas A."/>
        </authorList>
    </citation>
    <scope>NUCLEOTIDE SEQUENCE [LARGE SCALE GENOMIC DNA]</scope>
    <source>
        <strain evidence="4 5">G55GP</strain>
    </source>
</reference>
<dbReference type="InterPro" id="IPR004386">
    <property type="entry name" value="Toxin_YafQ-like"/>
</dbReference>
<dbReference type="Pfam" id="PF15738">
    <property type="entry name" value="YafQ_toxin"/>
    <property type="match status" value="1"/>
</dbReference>
<dbReference type="PANTHER" id="PTHR40588">
    <property type="entry name" value="MRNA INTERFERASE TOXIN YAFQ"/>
    <property type="match status" value="1"/>
</dbReference>
<evidence type="ECO:0000313" key="5">
    <source>
        <dbReference type="Proteomes" id="UP000516349"/>
    </source>
</evidence>
<proteinExistence type="inferred from homology"/>
<dbReference type="PANTHER" id="PTHR40588:SF1">
    <property type="entry name" value="MRNA INTERFERASE TOXIN YAFQ"/>
    <property type="match status" value="1"/>
</dbReference>
<name>A0A7H1NTT4_9PROT</name>
<dbReference type="EC" id="3.1.-.-" evidence="4"/>
<dbReference type="KEGG" id="ebla:JGUZn3_19890"/>
<dbReference type="AlphaFoldDB" id="A0A7H1NTT4"/>
<sequence length="93" mass="10873">MRTIEYSTRFKKDYKRESKGQYRKTLDADLEAVLSLLLSDTPLPTKYKDHILIGNWGNYRECHIKPDLLLIYQLPDENTLSLARLGSHSELFS</sequence>
<dbReference type="GO" id="GO:0006402">
    <property type="term" value="P:mRNA catabolic process"/>
    <property type="evidence" value="ECO:0007669"/>
    <property type="project" value="TreeGrafter"/>
</dbReference>
<keyword evidence="5" id="KW-1185">Reference proteome</keyword>
<keyword evidence="1" id="KW-1277">Toxin-antitoxin system</keyword>
<keyword evidence="4" id="KW-0378">Hydrolase</keyword>
<dbReference type="EMBL" id="CP060244">
    <property type="protein sequence ID" value="QNT79194.1"/>
    <property type="molecule type" value="Genomic_DNA"/>
</dbReference>
<dbReference type="GO" id="GO:0004521">
    <property type="term" value="F:RNA endonuclease activity"/>
    <property type="evidence" value="ECO:0007669"/>
    <property type="project" value="TreeGrafter"/>
</dbReference>
<feature type="active site" description="Proton donor" evidence="3">
    <location>
        <position position="88"/>
    </location>
</feature>
<dbReference type="NCBIfam" id="TIGR02385">
    <property type="entry name" value="RelE_StbE"/>
    <property type="match status" value="1"/>
</dbReference>
<dbReference type="Gene3D" id="3.30.2310.20">
    <property type="entry name" value="RelE-like"/>
    <property type="match status" value="1"/>
</dbReference>
<comment type="similarity">
    <text evidence="2">Belongs to the RelE toxin family. YafQ subfamily.</text>
</comment>
<dbReference type="NCBIfam" id="TIGR00053">
    <property type="entry name" value="YafQ family addiction module toxin"/>
    <property type="match status" value="1"/>
</dbReference>
<protein>
    <submittedName>
        <fullName evidence="4">mRNA interferase toxin YafQ</fullName>
        <ecNumber evidence="4">3.1.-.-</ecNumber>
    </submittedName>
</protein>
<organism evidence="4 5">
    <name type="scientific">Entomobacter blattae</name>
    <dbReference type="NCBI Taxonomy" id="2762277"/>
    <lineage>
        <taxon>Bacteria</taxon>
        <taxon>Pseudomonadati</taxon>
        <taxon>Pseudomonadota</taxon>
        <taxon>Alphaproteobacteria</taxon>
        <taxon>Acetobacterales</taxon>
        <taxon>Acetobacteraceae</taxon>
        <taxon>Entomobacter</taxon>
    </lineage>
</organism>
<evidence type="ECO:0000256" key="1">
    <source>
        <dbReference type="ARBA" id="ARBA00022649"/>
    </source>
</evidence>
<evidence type="ECO:0000313" key="4">
    <source>
        <dbReference type="EMBL" id="QNT79194.1"/>
    </source>
</evidence>
<dbReference type="InterPro" id="IPR035093">
    <property type="entry name" value="RelE/ParE_toxin_dom_sf"/>
</dbReference>